<dbReference type="EMBL" id="LHPG02000011">
    <property type="protein sequence ID" value="PRW45435.1"/>
    <property type="molecule type" value="Genomic_DNA"/>
</dbReference>
<organism evidence="4 5">
    <name type="scientific">Chlorella sorokiniana</name>
    <name type="common">Freshwater green alga</name>
    <dbReference type="NCBI Taxonomy" id="3076"/>
    <lineage>
        <taxon>Eukaryota</taxon>
        <taxon>Viridiplantae</taxon>
        <taxon>Chlorophyta</taxon>
        <taxon>core chlorophytes</taxon>
        <taxon>Trebouxiophyceae</taxon>
        <taxon>Chlorellales</taxon>
        <taxon>Chlorellaceae</taxon>
        <taxon>Chlorella clade</taxon>
        <taxon>Chlorella</taxon>
    </lineage>
</organism>
<keyword evidence="3" id="KW-0677">Repeat</keyword>
<keyword evidence="5" id="KW-1185">Reference proteome</keyword>
<dbReference type="InterPro" id="IPR003591">
    <property type="entry name" value="Leu-rich_rpt_typical-subtyp"/>
</dbReference>
<dbReference type="Gene3D" id="3.80.10.10">
    <property type="entry name" value="Ribonuclease Inhibitor"/>
    <property type="match status" value="1"/>
</dbReference>
<reference evidence="4 5" key="1">
    <citation type="journal article" date="2018" name="Plant J.">
        <title>Genome sequences of Chlorella sorokiniana UTEX 1602 and Micractinium conductrix SAG 241.80: implications to maltose excretion by a green alga.</title>
        <authorList>
            <person name="Arriola M.B."/>
            <person name="Velmurugan N."/>
            <person name="Zhang Y."/>
            <person name="Plunkett M.H."/>
            <person name="Hondzo H."/>
            <person name="Barney B.M."/>
        </authorList>
    </citation>
    <scope>NUCLEOTIDE SEQUENCE [LARGE SCALE GENOMIC DNA]</scope>
    <source>
        <strain evidence="5">UTEX 1602</strain>
    </source>
</reference>
<name>A0A2P6TMA6_CHLSO</name>
<dbReference type="GO" id="GO:0005930">
    <property type="term" value="C:axoneme"/>
    <property type="evidence" value="ECO:0007669"/>
    <property type="project" value="UniProtKB-SubCell"/>
</dbReference>
<keyword evidence="2" id="KW-0433">Leucine-rich repeat</keyword>
<evidence type="ECO:0000256" key="1">
    <source>
        <dbReference type="ARBA" id="ARBA00004430"/>
    </source>
</evidence>
<dbReference type="AlphaFoldDB" id="A0A2P6TMA6"/>
<comment type="subcellular location">
    <subcellularLocation>
        <location evidence="1">Cytoplasm</location>
        <location evidence="1">Cytoskeleton</location>
        <location evidence="1">Cilium axoneme</location>
    </subcellularLocation>
</comment>
<accession>A0A2P6TMA6</accession>
<dbReference type="SMART" id="SM00369">
    <property type="entry name" value="LRR_TYP"/>
    <property type="match status" value="2"/>
</dbReference>
<evidence type="ECO:0000313" key="5">
    <source>
        <dbReference type="Proteomes" id="UP000239899"/>
    </source>
</evidence>
<proteinExistence type="predicted"/>
<comment type="caution">
    <text evidence="4">The sequence shown here is derived from an EMBL/GenBank/DDBJ whole genome shotgun (WGS) entry which is preliminary data.</text>
</comment>
<dbReference type="PANTHER" id="PTHR47186">
    <property type="entry name" value="LEUCINE-RICH REPEAT-CONTAINING PROTEIN 57"/>
    <property type="match status" value="1"/>
</dbReference>
<dbReference type="PANTHER" id="PTHR47186:SF61">
    <property type="entry name" value="LEUCINE-RICH REPEAT-CONTAINING PROTEIN 57-RELATED"/>
    <property type="match status" value="1"/>
</dbReference>
<dbReference type="SUPFAM" id="SSF52047">
    <property type="entry name" value="RNI-like"/>
    <property type="match status" value="1"/>
</dbReference>
<evidence type="ECO:0000256" key="2">
    <source>
        <dbReference type="ARBA" id="ARBA00022614"/>
    </source>
</evidence>
<evidence type="ECO:0000256" key="3">
    <source>
        <dbReference type="ARBA" id="ARBA00022737"/>
    </source>
</evidence>
<sequence>MPEAALSNPESLPPSLTALALNPVPVRPDGTGAIPPQILHMPFLQRLELLEGEGLHGLEESLQQLTQLTYLSLTDTHLDHLPPSMSALCNLRQLHLFNPNHAQAQEPDLSFLSVLARLQMLDVSLHSGMQQAPPQLAQLTNLVVLHLEETPLEALPGSLSSLVHLQVLGAAYTAVPVAACFGQD</sequence>
<dbReference type="OrthoDB" id="850331at2759"/>
<evidence type="ECO:0000313" key="4">
    <source>
        <dbReference type="EMBL" id="PRW45435.1"/>
    </source>
</evidence>
<dbReference type="InterPro" id="IPR032675">
    <property type="entry name" value="LRR_dom_sf"/>
</dbReference>
<dbReference type="Proteomes" id="UP000239899">
    <property type="component" value="Unassembled WGS sequence"/>
</dbReference>
<dbReference type="STRING" id="3076.A0A2P6TMA6"/>
<protein>
    <submittedName>
        <fullName evidence="4">Leucine rich repeat</fullName>
    </submittedName>
</protein>
<gene>
    <name evidence="4" type="ORF">C2E21_5962</name>
</gene>